<dbReference type="Proteomes" id="UP001595976">
    <property type="component" value="Unassembled WGS sequence"/>
</dbReference>
<evidence type="ECO:0000256" key="2">
    <source>
        <dbReference type="SAM" id="Phobius"/>
    </source>
</evidence>
<feature type="compositionally biased region" description="Low complexity" evidence="1">
    <location>
        <begin position="236"/>
        <end position="256"/>
    </location>
</feature>
<evidence type="ECO:0008006" key="5">
    <source>
        <dbReference type="Google" id="ProtNLM"/>
    </source>
</evidence>
<feature type="compositionally biased region" description="Low complexity" evidence="1">
    <location>
        <begin position="314"/>
        <end position="324"/>
    </location>
</feature>
<feature type="region of interest" description="Disordered" evidence="1">
    <location>
        <begin position="215"/>
        <end position="256"/>
    </location>
</feature>
<reference evidence="4" key="1">
    <citation type="journal article" date="2019" name="Int. J. Syst. Evol. Microbiol.">
        <title>The Global Catalogue of Microorganisms (GCM) 10K type strain sequencing project: providing services to taxonomists for standard genome sequencing and annotation.</title>
        <authorList>
            <consortium name="The Broad Institute Genomics Platform"/>
            <consortium name="The Broad Institute Genome Sequencing Center for Infectious Disease"/>
            <person name="Wu L."/>
            <person name="Ma J."/>
        </authorList>
    </citation>
    <scope>NUCLEOTIDE SEQUENCE [LARGE SCALE GENOMIC DNA]</scope>
    <source>
        <strain evidence="4">CGMCC 1.15643</strain>
    </source>
</reference>
<feature type="region of interest" description="Disordered" evidence="1">
    <location>
        <begin position="304"/>
        <end position="412"/>
    </location>
</feature>
<protein>
    <recommendedName>
        <fullName evidence="5">Meckel syndrome type 1 protein</fullName>
    </recommendedName>
</protein>
<organism evidence="3 4">
    <name type="scientific">Bosea minatitlanensis</name>
    <dbReference type="NCBI Taxonomy" id="128782"/>
    <lineage>
        <taxon>Bacteria</taxon>
        <taxon>Pseudomonadati</taxon>
        <taxon>Pseudomonadota</taxon>
        <taxon>Alphaproteobacteria</taxon>
        <taxon>Hyphomicrobiales</taxon>
        <taxon>Boseaceae</taxon>
        <taxon>Bosea</taxon>
    </lineage>
</organism>
<feature type="compositionally biased region" description="Low complexity" evidence="1">
    <location>
        <begin position="375"/>
        <end position="390"/>
    </location>
</feature>
<accession>A0ABW0F837</accession>
<keyword evidence="2" id="KW-1133">Transmembrane helix</keyword>
<feature type="compositionally biased region" description="Basic and acidic residues" evidence="1">
    <location>
        <begin position="363"/>
        <end position="374"/>
    </location>
</feature>
<evidence type="ECO:0000313" key="4">
    <source>
        <dbReference type="Proteomes" id="UP001595976"/>
    </source>
</evidence>
<dbReference type="EMBL" id="JBHSLI010000007">
    <property type="protein sequence ID" value="MFC5294651.1"/>
    <property type="molecule type" value="Genomic_DNA"/>
</dbReference>
<dbReference type="RefSeq" id="WP_158446732.1">
    <property type="nucleotide sequence ID" value="NZ_JAOAOS010000003.1"/>
</dbReference>
<proteinExistence type="predicted"/>
<evidence type="ECO:0000313" key="3">
    <source>
        <dbReference type="EMBL" id="MFC5294651.1"/>
    </source>
</evidence>
<keyword evidence="2" id="KW-0472">Membrane</keyword>
<gene>
    <name evidence="3" type="ORF">ACFPK2_16805</name>
</gene>
<keyword evidence="2" id="KW-0812">Transmembrane</keyword>
<keyword evidence="4" id="KW-1185">Reference proteome</keyword>
<evidence type="ECO:0000256" key="1">
    <source>
        <dbReference type="SAM" id="MobiDB-lite"/>
    </source>
</evidence>
<feature type="compositionally biased region" description="Pro residues" evidence="1">
    <location>
        <begin position="325"/>
        <end position="334"/>
    </location>
</feature>
<name>A0ABW0F837_9HYPH</name>
<comment type="caution">
    <text evidence="3">The sequence shown here is derived from an EMBL/GenBank/DDBJ whole genome shotgun (WGS) entry which is preliminary data.</text>
</comment>
<feature type="transmembrane region" description="Helical" evidence="2">
    <location>
        <begin position="35"/>
        <end position="56"/>
    </location>
</feature>
<sequence>MIAVFSLVGLALFGGGLYAIYDGWPYLVLERGFTEVIIGSIAAAAGLVMLSLAWLLRELRTLRRELAGAAATQAAAAPVAEAALTAAPRQARPESPAATLPPAAPVAVGAAVLGAGAAAAVAVAETPEAGSPAPETLERDLFGALVAEHLIAPDADADLAEEKPEPARDEAVADMFGKEAFGIAPAVHDEAAAGELPAEAAQADEPAAVVAAWPLPDETPDASDEAAQAKGEEAEGPAGDAADDAVAAEPEPAAEPAGHDEFAALRESLTSQLGGLHRPGGRIEPALAPEDDPFAEAEAWMASPGGRREPRFDAPAATAESETAPPAPAWPPRTEPALPVAPAGREPGPSEEDVAAAQDEPVDLPHEAASREEQVPVAAEPAETEALPQEEPGPEPAGTQAQAPAASDEGVVGAYQVGETHFTIYADGSIRARTPEGEYSFASMDELKVYLASEKSRLGV</sequence>